<name>A0A369M0K2_9ACTN</name>
<dbReference type="Proteomes" id="UP000254000">
    <property type="component" value="Unassembled WGS sequence"/>
</dbReference>
<evidence type="ECO:0000313" key="2">
    <source>
        <dbReference type="Proteomes" id="UP000254000"/>
    </source>
</evidence>
<dbReference type="EMBL" id="PPTS01000004">
    <property type="protein sequence ID" value="RDB65170.1"/>
    <property type="molecule type" value="Genomic_DNA"/>
</dbReference>
<dbReference type="RefSeq" id="WP_015540485.1">
    <property type="nucleotide sequence ID" value="NZ_CABMMS010000004.1"/>
</dbReference>
<dbReference type="GeneID" id="78359524"/>
<dbReference type="AlphaFoldDB" id="A0A369M0K2"/>
<evidence type="ECO:0000313" key="1">
    <source>
        <dbReference type="EMBL" id="RDB65170.1"/>
    </source>
</evidence>
<comment type="caution">
    <text evidence="1">The sequence shown here is derived from an EMBL/GenBank/DDBJ whole genome shotgun (WGS) entry which is preliminary data.</text>
</comment>
<accession>A0A369M0K2</accession>
<protein>
    <submittedName>
        <fullName evidence="1">Uncharacterized protein</fullName>
    </submittedName>
</protein>
<reference evidence="1 2" key="1">
    <citation type="journal article" date="2018" name="Elife">
        <title>Discovery and characterization of a prevalent human gut bacterial enzyme sufficient for the inactivation of a family of plant toxins.</title>
        <authorList>
            <person name="Koppel N."/>
            <person name="Bisanz J.E."/>
            <person name="Pandelia M.E."/>
            <person name="Turnbaugh P.J."/>
            <person name="Balskus E.P."/>
        </authorList>
    </citation>
    <scope>NUCLEOTIDE SEQUENCE [LARGE SCALE GENOMIC DNA]</scope>
    <source>
        <strain evidence="1 2">3C</strain>
    </source>
</reference>
<organism evidence="1 2">
    <name type="scientific">Gordonibacter pamelaeae</name>
    <dbReference type="NCBI Taxonomy" id="471189"/>
    <lineage>
        <taxon>Bacteria</taxon>
        <taxon>Bacillati</taxon>
        <taxon>Actinomycetota</taxon>
        <taxon>Coriobacteriia</taxon>
        <taxon>Eggerthellales</taxon>
        <taxon>Eggerthellaceae</taxon>
        <taxon>Gordonibacter</taxon>
    </lineage>
</organism>
<keyword evidence="2" id="KW-1185">Reference proteome</keyword>
<proteinExistence type="predicted"/>
<sequence>MEINLTIRGEEKFRAFVEEHALIGYDAARSDLEEQFLADEKAGRYVLAPEKAKDGQEHVKPCMGVCLAYDAQGTQLGGGKAYLDKGQEPARKDLTIVFM</sequence>
<gene>
    <name evidence="1" type="ORF">C1877_07420</name>
</gene>
<dbReference type="OrthoDB" id="3174384at2"/>